<organism evidence="3 4">
    <name type="scientific">Weissella coleopterorum</name>
    <dbReference type="NCBI Taxonomy" id="2714949"/>
    <lineage>
        <taxon>Bacteria</taxon>
        <taxon>Bacillati</taxon>
        <taxon>Bacillota</taxon>
        <taxon>Bacilli</taxon>
        <taxon>Lactobacillales</taxon>
        <taxon>Lactobacillaceae</taxon>
        <taxon>Weissella</taxon>
    </lineage>
</organism>
<dbReference type="InterPro" id="IPR003156">
    <property type="entry name" value="DHHA1_dom"/>
</dbReference>
<gene>
    <name evidence="3" type="ORF">G7084_04350</name>
</gene>
<dbReference type="GO" id="GO:0003676">
    <property type="term" value="F:nucleic acid binding"/>
    <property type="evidence" value="ECO:0007669"/>
    <property type="project" value="InterPro"/>
</dbReference>
<dbReference type="EMBL" id="CP049888">
    <property type="protein sequence ID" value="QIL50607.1"/>
    <property type="molecule type" value="Genomic_DNA"/>
</dbReference>
<accession>A0A6G8B041</accession>
<dbReference type="InterPro" id="IPR001667">
    <property type="entry name" value="DDH_dom"/>
</dbReference>
<dbReference type="Proteomes" id="UP000500741">
    <property type="component" value="Chromosome"/>
</dbReference>
<keyword evidence="4" id="KW-1185">Reference proteome</keyword>
<protein>
    <submittedName>
        <fullName evidence="3">Bifunctional oligoribonuclease/PAP phosphatase NrnA</fullName>
    </submittedName>
</protein>
<dbReference type="PANTHER" id="PTHR47618">
    <property type="entry name" value="BIFUNCTIONAL OLIGORIBONUCLEASE AND PAP PHOSPHATASE NRNA"/>
    <property type="match status" value="1"/>
</dbReference>
<dbReference type="Pfam" id="PF01368">
    <property type="entry name" value="DHH"/>
    <property type="match status" value="1"/>
</dbReference>
<feature type="domain" description="DDH" evidence="1">
    <location>
        <begin position="17"/>
        <end position="154"/>
    </location>
</feature>
<dbReference type="InterPro" id="IPR038763">
    <property type="entry name" value="DHH_sf"/>
</dbReference>
<dbReference type="Pfam" id="PF02272">
    <property type="entry name" value="DHHA1"/>
    <property type="match status" value="1"/>
</dbReference>
<reference evidence="3 4" key="1">
    <citation type="submission" date="2020-03" db="EMBL/GenBank/DDBJ databases">
        <title>Weissella sp. nov., isolated from Cybister lewisianus.</title>
        <authorList>
            <person name="Hyun D.-W."/>
            <person name="Bae J.-W."/>
        </authorList>
    </citation>
    <scope>NUCLEOTIDE SEQUENCE [LARGE SCALE GENOMIC DNA]</scope>
    <source>
        <strain evidence="3 4">HDW19</strain>
    </source>
</reference>
<evidence type="ECO:0000313" key="4">
    <source>
        <dbReference type="Proteomes" id="UP000500741"/>
    </source>
</evidence>
<dbReference type="RefSeq" id="WP_166010378.1">
    <property type="nucleotide sequence ID" value="NZ_CP049888.1"/>
</dbReference>
<dbReference type="KEGG" id="wco:G7084_04350"/>
<proteinExistence type="predicted"/>
<dbReference type="AlphaFoldDB" id="A0A6G8B041"/>
<evidence type="ECO:0000313" key="3">
    <source>
        <dbReference type="EMBL" id="QIL50607.1"/>
    </source>
</evidence>
<evidence type="ECO:0000259" key="2">
    <source>
        <dbReference type="Pfam" id="PF02272"/>
    </source>
</evidence>
<dbReference type="Gene3D" id="3.10.310.30">
    <property type="match status" value="1"/>
</dbReference>
<feature type="domain" description="DHHA1" evidence="2">
    <location>
        <begin position="242"/>
        <end position="311"/>
    </location>
</feature>
<dbReference type="SUPFAM" id="SSF64182">
    <property type="entry name" value="DHH phosphoesterases"/>
    <property type="match status" value="1"/>
</dbReference>
<dbReference type="InterPro" id="IPR051319">
    <property type="entry name" value="Oligoribo/pAp-PDE_c-di-AMP_PDE"/>
</dbReference>
<name>A0A6G8B041_9LACO</name>
<dbReference type="PANTHER" id="PTHR47618:SF1">
    <property type="entry name" value="BIFUNCTIONAL OLIGORIBONUCLEASE AND PAP PHOSPHATASE NRNA"/>
    <property type="match status" value="1"/>
</dbReference>
<evidence type="ECO:0000259" key="1">
    <source>
        <dbReference type="Pfam" id="PF01368"/>
    </source>
</evidence>
<dbReference type="Gene3D" id="3.90.1640.10">
    <property type="entry name" value="inorganic pyrophosphatase (n-terminal core)"/>
    <property type="match status" value="1"/>
</dbReference>
<sequence>MTAETGILNQIKKHDTIIIHRHQRPDPDAFGSQFGLADLIRASFPEKKVYMVGKMQPSALWMGQMNEIDDQLYENALVIVVDTANTPRIDDQRWEQGATIIKIDHHPNEEPYGDFNWVIEGASSTSAMIFSFYQQFSTELKLSNNGAAFLYNGIVGDTGRFLYATNSKTMEAVAGLMKFDFDWFKINQMMDTISPAAAKMSGYVLSNMQMNELGLNYIVLKHDIVESFNLGDFGTAFVVPLLGKVNTMKAWIVFEEQEEGFYRVRIRSRDVVINKVASRHGGGGHPFASGALAKDQTEIDTIIDEVNTVLKDINE</sequence>